<dbReference type="GeneID" id="64703570"/>
<dbReference type="InterPro" id="IPR036188">
    <property type="entry name" value="FAD/NAD-bd_sf"/>
</dbReference>
<dbReference type="Proteomes" id="UP000823399">
    <property type="component" value="Unassembled WGS sequence"/>
</dbReference>
<dbReference type="Gene3D" id="3.50.50.60">
    <property type="entry name" value="FAD/NAD(P)-binding domain"/>
    <property type="match status" value="1"/>
</dbReference>
<dbReference type="OrthoDB" id="2675099at2759"/>
<accession>A0A9P7JVX2</accession>
<proteinExistence type="predicted"/>
<keyword evidence="2" id="KW-1185">Reference proteome</keyword>
<dbReference type="RefSeq" id="XP_041294687.1">
    <property type="nucleotide sequence ID" value="XM_041441311.1"/>
</dbReference>
<dbReference type="EMBL" id="JABBWM010000018">
    <property type="protein sequence ID" value="KAG2111328.1"/>
    <property type="molecule type" value="Genomic_DNA"/>
</dbReference>
<protein>
    <submittedName>
        <fullName evidence="1">Uncharacterized protein</fullName>
    </submittedName>
</protein>
<dbReference type="Gene3D" id="3.30.70.2450">
    <property type="match status" value="1"/>
</dbReference>
<evidence type="ECO:0000313" key="2">
    <source>
        <dbReference type="Proteomes" id="UP000823399"/>
    </source>
</evidence>
<sequence>MGTELHSFEQCDEGVTAIQQRTAYQRLLIASGSSALTVLKVRRSLIPWMNGTEGVFAGIVHKQLGLTFLGETRDDIQIVTGDIRLTGVGLDRVICAVSKPVLKHWHLFGNFNKQGLSLCATDEIGEDGWQFYLYGRELDLTKIAESEELVFETIALLILTEITFKKVVWMSDFRANIWMVNKFSNLVNLSSASNPNCDLISTSIRV</sequence>
<name>A0A9P7JVX2_9AGAM</name>
<organism evidence="1 2">
    <name type="scientific">Suillus discolor</name>
    <dbReference type="NCBI Taxonomy" id="1912936"/>
    <lineage>
        <taxon>Eukaryota</taxon>
        <taxon>Fungi</taxon>
        <taxon>Dikarya</taxon>
        <taxon>Basidiomycota</taxon>
        <taxon>Agaricomycotina</taxon>
        <taxon>Agaricomycetes</taxon>
        <taxon>Agaricomycetidae</taxon>
        <taxon>Boletales</taxon>
        <taxon>Suillineae</taxon>
        <taxon>Suillaceae</taxon>
        <taxon>Suillus</taxon>
    </lineage>
</organism>
<evidence type="ECO:0000313" key="1">
    <source>
        <dbReference type="EMBL" id="KAG2111328.1"/>
    </source>
</evidence>
<reference evidence="1" key="1">
    <citation type="journal article" date="2020" name="New Phytol.">
        <title>Comparative genomics reveals dynamic genome evolution in host specialist ectomycorrhizal fungi.</title>
        <authorList>
            <person name="Lofgren L.A."/>
            <person name="Nguyen N.H."/>
            <person name="Vilgalys R."/>
            <person name="Ruytinx J."/>
            <person name="Liao H.L."/>
            <person name="Branco S."/>
            <person name="Kuo A."/>
            <person name="LaButti K."/>
            <person name="Lipzen A."/>
            <person name="Andreopoulos W."/>
            <person name="Pangilinan J."/>
            <person name="Riley R."/>
            <person name="Hundley H."/>
            <person name="Na H."/>
            <person name="Barry K."/>
            <person name="Grigoriev I.V."/>
            <person name="Stajich J.E."/>
            <person name="Kennedy P.G."/>
        </authorList>
    </citation>
    <scope>NUCLEOTIDE SEQUENCE</scope>
    <source>
        <strain evidence="1">FC423</strain>
    </source>
</reference>
<dbReference type="AlphaFoldDB" id="A0A9P7JVX2"/>
<gene>
    <name evidence="1" type="ORF">F5147DRAFT_772046</name>
</gene>
<comment type="caution">
    <text evidence="1">The sequence shown here is derived from an EMBL/GenBank/DDBJ whole genome shotgun (WGS) entry which is preliminary data.</text>
</comment>